<evidence type="ECO:0000313" key="2">
    <source>
        <dbReference type="EMBL" id="SDX02306.1"/>
    </source>
</evidence>
<sequence>MKRNVMNVFVSVCVVFVMAGWITMQFADAATVSHKGTATVKAIGLEQEHRETCPWSDCIA</sequence>
<keyword evidence="1" id="KW-0732">Signal</keyword>
<evidence type="ECO:0000313" key="3">
    <source>
        <dbReference type="Proteomes" id="UP000183454"/>
    </source>
</evidence>
<dbReference type="RefSeq" id="WP_211752360.1">
    <property type="nucleotide sequence ID" value="NZ_FNNH01000049.1"/>
</dbReference>
<evidence type="ECO:0000256" key="1">
    <source>
        <dbReference type="SAM" id="SignalP"/>
    </source>
</evidence>
<organism evidence="2 3">
    <name type="scientific">Nitrosomonas communis</name>
    <dbReference type="NCBI Taxonomy" id="44574"/>
    <lineage>
        <taxon>Bacteria</taxon>
        <taxon>Pseudomonadati</taxon>
        <taxon>Pseudomonadota</taxon>
        <taxon>Betaproteobacteria</taxon>
        <taxon>Nitrosomonadales</taxon>
        <taxon>Nitrosomonadaceae</taxon>
        <taxon>Nitrosomonas</taxon>
    </lineage>
</organism>
<dbReference type="AlphaFoldDB" id="A0A1H2YAY0"/>
<reference evidence="2 3" key="1">
    <citation type="submission" date="2016-10" db="EMBL/GenBank/DDBJ databases">
        <authorList>
            <person name="de Groot N.N."/>
        </authorList>
    </citation>
    <scope>NUCLEOTIDE SEQUENCE [LARGE SCALE GENOMIC DNA]</scope>
    <source>
        <strain evidence="2 3">Nm110</strain>
    </source>
</reference>
<name>A0A1H2YAY0_9PROT</name>
<feature type="chain" id="PRO_5010209053" evidence="1">
    <location>
        <begin position="30"/>
        <end position="60"/>
    </location>
</feature>
<gene>
    <name evidence="2" type="ORF">SAMN05421882_104911</name>
</gene>
<proteinExistence type="predicted"/>
<protein>
    <submittedName>
        <fullName evidence="2">Uncharacterized protein</fullName>
    </submittedName>
</protein>
<feature type="signal peptide" evidence="1">
    <location>
        <begin position="1"/>
        <end position="29"/>
    </location>
</feature>
<dbReference type="EMBL" id="FNNH01000049">
    <property type="protein sequence ID" value="SDX02306.1"/>
    <property type="molecule type" value="Genomic_DNA"/>
</dbReference>
<dbReference type="Proteomes" id="UP000183454">
    <property type="component" value="Unassembled WGS sequence"/>
</dbReference>
<accession>A0A1H2YAY0</accession>